<evidence type="ECO:0000256" key="2">
    <source>
        <dbReference type="ARBA" id="ARBA00022475"/>
    </source>
</evidence>
<evidence type="ECO:0000256" key="5">
    <source>
        <dbReference type="ARBA" id="ARBA00023139"/>
    </source>
</evidence>
<dbReference type="Proteomes" id="UP000543030">
    <property type="component" value="Unassembled WGS sequence"/>
</dbReference>
<dbReference type="RefSeq" id="WP_184097984.1">
    <property type="nucleotide sequence ID" value="NZ_JACHHN010000002.1"/>
</dbReference>
<dbReference type="EMBL" id="JACHHN010000002">
    <property type="protein sequence ID" value="MBB5190152.1"/>
    <property type="molecule type" value="Genomic_DNA"/>
</dbReference>
<comment type="similarity">
    <text evidence="1">Belongs to the EcnA/EcnB lipoprotein family.</text>
</comment>
<dbReference type="GO" id="GO:0016020">
    <property type="term" value="C:membrane"/>
    <property type="evidence" value="ECO:0007669"/>
    <property type="project" value="InterPro"/>
</dbReference>
<evidence type="ECO:0000256" key="4">
    <source>
        <dbReference type="ARBA" id="ARBA00023136"/>
    </source>
</evidence>
<dbReference type="PROSITE" id="PS51257">
    <property type="entry name" value="PROKAR_LIPOPROTEIN"/>
    <property type="match status" value="1"/>
</dbReference>
<keyword evidence="2" id="KW-1003">Cell membrane</keyword>
<reference evidence="8 9" key="1">
    <citation type="submission" date="2020-08" db="EMBL/GenBank/DDBJ databases">
        <title>Genomic Encyclopedia of Type Strains, Phase IV (KMG-IV): sequencing the most valuable type-strain genomes for metagenomic binning, comparative biology and taxonomic classification.</title>
        <authorList>
            <person name="Goeker M."/>
        </authorList>
    </citation>
    <scope>NUCLEOTIDE SEQUENCE [LARGE SCALE GENOMIC DNA]</scope>
    <source>
        <strain evidence="8 9">DSM 18233</strain>
    </source>
</reference>
<keyword evidence="9" id="KW-1185">Reference proteome</keyword>
<dbReference type="GO" id="GO:0009636">
    <property type="term" value="P:response to toxic substance"/>
    <property type="evidence" value="ECO:0007669"/>
    <property type="project" value="InterPro"/>
</dbReference>
<keyword evidence="6" id="KW-0449">Lipoprotein</keyword>
<gene>
    <name evidence="8" type="ORF">HNQ50_000874</name>
</gene>
<protein>
    <submittedName>
        <fullName evidence="8">Putative small secreted protein</fullName>
    </submittedName>
</protein>
<proteinExistence type="inferred from homology"/>
<evidence type="ECO:0000313" key="8">
    <source>
        <dbReference type="EMBL" id="MBB5190152.1"/>
    </source>
</evidence>
<dbReference type="Pfam" id="PF08085">
    <property type="entry name" value="Entericidin"/>
    <property type="match status" value="1"/>
</dbReference>
<evidence type="ECO:0000313" key="9">
    <source>
        <dbReference type="Proteomes" id="UP000543030"/>
    </source>
</evidence>
<name>A0A840RCW6_9NEIS</name>
<organism evidence="8 9">
    <name type="scientific">Silvimonas terrae</name>
    <dbReference type="NCBI Taxonomy" id="300266"/>
    <lineage>
        <taxon>Bacteria</taxon>
        <taxon>Pseudomonadati</taxon>
        <taxon>Pseudomonadota</taxon>
        <taxon>Betaproteobacteria</taxon>
        <taxon>Neisseriales</taxon>
        <taxon>Chitinibacteraceae</taxon>
        <taxon>Silvimonas</taxon>
    </lineage>
</organism>
<keyword evidence="3 7" id="KW-0732">Signal</keyword>
<evidence type="ECO:0000256" key="6">
    <source>
        <dbReference type="ARBA" id="ARBA00023288"/>
    </source>
</evidence>
<keyword evidence="4" id="KW-0472">Membrane</keyword>
<dbReference type="InterPro" id="IPR012556">
    <property type="entry name" value="Entericidin"/>
</dbReference>
<sequence>MKRACIVAALLVVATLSACNTVKGAGQDIQKGGEKIENSAEQHS</sequence>
<evidence type="ECO:0000256" key="3">
    <source>
        <dbReference type="ARBA" id="ARBA00022729"/>
    </source>
</evidence>
<keyword evidence="5" id="KW-0564">Palmitate</keyword>
<accession>A0A840RCW6</accession>
<feature type="chain" id="PRO_5032646502" evidence="7">
    <location>
        <begin position="21"/>
        <end position="44"/>
    </location>
</feature>
<dbReference type="AlphaFoldDB" id="A0A840RCW6"/>
<comment type="caution">
    <text evidence="8">The sequence shown here is derived from an EMBL/GenBank/DDBJ whole genome shotgun (WGS) entry which is preliminary data.</text>
</comment>
<feature type="signal peptide" evidence="7">
    <location>
        <begin position="1"/>
        <end position="20"/>
    </location>
</feature>
<evidence type="ECO:0000256" key="7">
    <source>
        <dbReference type="SAM" id="SignalP"/>
    </source>
</evidence>
<evidence type="ECO:0000256" key="1">
    <source>
        <dbReference type="ARBA" id="ARBA00010296"/>
    </source>
</evidence>